<accession>K1PPJ8</accession>
<sequence length="251" mass="27258">MGVVQDDFTFATSTGVSNLPDHNVPFGTTNDCTAESWWYKTYALYSCSIAAKLQIDLRESGVVVANSVSWVPSGWATEILNFDRSADSSQIYCLVIGWCGGCVPNGTIYLESVYEPASVVNGRLCYSCSYIENEIKKDYECVTSPANVTTAKTVSCPDDGYCFTQTQYHRDALKVRSITRGCGRQVDLPCGRNCCSTDSAWSTCLSECKANNALCNNQDKTPTVGPKGGSTSLSLCTWSMTLLIVSSLAFK</sequence>
<dbReference type="GO" id="GO:0004222">
    <property type="term" value="F:metalloendopeptidase activity"/>
    <property type="evidence" value="ECO:0007669"/>
    <property type="project" value="InterPro"/>
</dbReference>
<protein>
    <submittedName>
        <fullName evidence="1">Uncharacterized protein</fullName>
    </submittedName>
</protein>
<dbReference type="AlphaFoldDB" id="K1PPJ8"/>
<dbReference type="PROSITE" id="PS51046">
    <property type="entry name" value="GON"/>
    <property type="match status" value="1"/>
</dbReference>
<dbReference type="GO" id="GO:0008270">
    <property type="term" value="F:zinc ion binding"/>
    <property type="evidence" value="ECO:0007669"/>
    <property type="project" value="InterPro"/>
</dbReference>
<reference evidence="1" key="1">
    <citation type="journal article" date="2012" name="Nature">
        <title>The oyster genome reveals stress adaptation and complexity of shell formation.</title>
        <authorList>
            <person name="Zhang G."/>
            <person name="Fang X."/>
            <person name="Guo X."/>
            <person name="Li L."/>
            <person name="Luo R."/>
            <person name="Xu F."/>
            <person name="Yang P."/>
            <person name="Zhang L."/>
            <person name="Wang X."/>
            <person name="Qi H."/>
            <person name="Xiong Z."/>
            <person name="Que H."/>
            <person name="Xie Y."/>
            <person name="Holland P.W."/>
            <person name="Paps J."/>
            <person name="Zhu Y."/>
            <person name="Wu F."/>
            <person name="Chen Y."/>
            <person name="Wang J."/>
            <person name="Peng C."/>
            <person name="Meng J."/>
            <person name="Yang L."/>
            <person name="Liu J."/>
            <person name="Wen B."/>
            <person name="Zhang N."/>
            <person name="Huang Z."/>
            <person name="Zhu Q."/>
            <person name="Feng Y."/>
            <person name="Mount A."/>
            <person name="Hedgecock D."/>
            <person name="Xu Z."/>
            <person name="Liu Y."/>
            <person name="Domazet-Loso T."/>
            <person name="Du Y."/>
            <person name="Sun X."/>
            <person name="Zhang S."/>
            <person name="Liu B."/>
            <person name="Cheng P."/>
            <person name="Jiang X."/>
            <person name="Li J."/>
            <person name="Fan D."/>
            <person name="Wang W."/>
            <person name="Fu W."/>
            <person name="Wang T."/>
            <person name="Wang B."/>
            <person name="Zhang J."/>
            <person name="Peng Z."/>
            <person name="Li Y."/>
            <person name="Li N."/>
            <person name="Wang J."/>
            <person name="Chen M."/>
            <person name="He Y."/>
            <person name="Tan F."/>
            <person name="Song X."/>
            <person name="Zheng Q."/>
            <person name="Huang R."/>
            <person name="Yang H."/>
            <person name="Du X."/>
            <person name="Chen L."/>
            <person name="Yang M."/>
            <person name="Gaffney P.M."/>
            <person name="Wang S."/>
            <person name="Luo L."/>
            <person name="She Z."/>
            <person name="Ming Y."/>
            <person name="Huang W."/>
            <person name="Zhang S."/>
            <person name="Huang B."/>
            <person name="Zhang Y."/>
            <person name="Qu T."/>
            <person name="Ni P."/>
            <person name="Miao G."/>
            <person name="Wang J."/>
            <person name="Wang Q."/>
            <person name="Steinberg C.E."/>
            <person name="Wang H."/>
            <person name="Li N."/>
            <person name="Qian L."/>
            <person name="Zhang G."/>
            <person name="Li Y."/>
            <person name="Yang H."/>
            <person name="Liu X."/>
            <person name="Wang J."/>
            <person name="Yin Y."/>
            <person name="Wang J."/>
        </authorList>
    </citation>
    <scope>NUCLEOTIDE SEQUENCE [LARGE SCALE GENOMIC DNA]</scope>
    <source>
        <strain evidence="1">05x7-T-G4-1.051#20</strain>
    </source>
</reference>
<organism evidence="1">
    <name type="scientific">Magallana gigas</name>
    <name type="common">Pacific oyster</name>
    <name type="synonym">Crassostrea gigas</name>
    <dbReference type="NCBI Taxonomy" id="29159"/>
    <lineage>
        <taxon>Eukaryota</taxon>
        <taxon>Metazoa</taxon>
        <taxon>Spiralia</taxon>
        <taxon>Lophotrochozoa</taxon>
        <taxon>Mollusca</taxon>
        <taxon>Bivalvia</taxon>
        <taxon>Autobranchia</taxon>
        <taxon>Pteriomorphia</taxon>
        <taxon>Ostreida</taxon>
        <taxon>Ostreoidea</taxon>
        <taxon>Ostreidae</taxon>
        <taxon>Magallana</taxon>
    </lineage>
</organism>
<gene>
    <name evidence="1" type="ORF">CGI_10013060</name>
</gene>
<proteinExistence type="predicted"/>
<dbReference type="InParanoid" id="K1PPJ8"/>
<dbReference type="Pfam" id="PF08685">
    <property type="entry name" value="GON"/>
    <property type="match status" value="1"/>
</dbReference>
<evidence type="ECO:0000313" key="1">
    <source>
        <dbReference type="EMBL" id="EKC18385.1"/>
    </source>
</evidence>
<dbReference type="EMBL" id="JH816292">
    <property type="protein sequence ID" value="EKC18385.1"/>
    <property type="molecule type" value="Genomic_DNA"/>
</dbReference>
<name>K1PPJ8_MAGGI</name>
<dbReference type="HOGENOM" id="CLU_1108002_0_0_1"/>
<dbReference type="InterPro" id="IPR012314">
    <property type="entry name" value="Pept_M12B_GON-ADAMTSs"/>
</dbReference>